<feature type="compositionally biased region" description="Basic and acidic residues" evidence="1">
    <location>
        <begin position="591"/>
        <end position="611"/>
    </location>
</feature>
<organism evidence="2 3">
    <name type="scientific">Mortierella alpina</name>
    <name type="common">Oleaginous fungus</name>
    <name type="synonym">Mortierella renispora</name>
    <dbReference type="NCBI Taxonomy" id="64518"/>
    <lineage>
        <taxon>Eukaryota</taxon>
        <taxon>Fungi</taxon>
        <taxon>Fungi incertae sedis</taxon>
        <taxon>Mucoromycota</taxon>
        <taxon>Mortierellomycotina</taxon>
        <taxon>Mortierellomycetes</taxon>
        <taxon>Mortierellales</taxon>
        <taxon>Mortierellaceae</taxon>
        <taxon>Mortierella</taxon>
    </lineage>
</organism>
<gene>
    <name evidence="2" type="ORF">BGZ70_010230</name>
</gene>
<feature type="region of interest" description="Disordered" evidence="1">
    <location>
        <begin position="266"/>
        <end position="291"/>
    </location>
</feature>
<feature type="region of interest" description="Disordered" evidence="1">
    <location>
        <begin position="591"/>
        <end position="625"/>
    </location>
</feature>
<dbReference type="Proteomes" id="UP000738359">
    <property type="component" value="Unassembled WGS sequence"/>
</dbReference>
<protein>
    <submittedName>
        <fullName evidence="2">Uncharacterized protein</fullName>
    </submittedName>
</protein>
<dbReference type="OrthoDB" id="2421413at2759"/>
<evidence type="ECO:0000313" key="2">
    <source>
        <dbReference type="EMBL" id="KAF9955512.1"/>
    </source>
</evidence>
<feature type="compositionally biased region" description="Low complexity" evidence="1">
    <location>
        <begin position="612"/>
        <end position="622"/>
    </location>
</feature>
<evidence type="ECO:0000313" key="3">
    <source>
        <dbReference type="Proteomes" id="UP000738359"/>
    </source>
</evidence>
<comment type="caution">
    <text evidence="2">The sequence shown here is derived from an EMBL/GenBank/DDBJ whole genome shotgun (WGS) entry which is preliminary data.</text>
</comment>
<accession>A0A9P6IZK3</accession>
<feature type="compositionally biased region" description="Basic residues" evidence="1">
    <location>
        <begin position="57"/>
        <end position="67"/>
    </location>
</feature>
<feature type="compositionally biased region" description="Pro residues" evidence="1">
    <location>
        <begin position="119"/>
        <end position="131"/>
    </location>
</feature>
<feature type="region of interest" description="Disordered" evidence="1">
    <location>
        <begin position="1"/>
        <end position="73"/>
    </location>
</feature>
<feature type="compositionally biased region" description="Polar residues" evidence="1">
    <location>
        <begin position="1"/>
        <end position="10"/>
    </location>
</feature>
<keyword evidence="3" id="KW-1185">Reference proteome</keyword>
<feature type="compositionally biased region" description="Basic residues" evidence="1">
    <location>
        <begin position="90"/>
        <end position="102"/>
    </location>
</feature>
<name>A0A9P6IZK3_MORAP</name>
<dbReference type="EMBL" id="JAAAHY010000901">
    <property type="protein sequence ID" value="KAF9955512.1"/>
    <property type="molecule type" value="Genomic_DNA"/>
</dbReference>
<evidence type="ECO:0000256" key="1">
    <source>
        <dbReference type="SAM" id="MobiDB-lite"/>
    </source>
</evidence>
<reference evidence="2" key="1">
    <citation type="journal article" date="2020" name="Fungal Divers.">
        <title>Resolving the Mortierellaceae phylogeny through synthesis of multi-gene phylogenetics and phylogenomics.</title>
        <authorList>
            <person name="Vandepol N."/>
            <person name="Liber J."/>
            <person name="Desiro A."/>
            <person name="Na H."/>
            <person name="Kennedy M."/>
            <person name="Barry K."/>
            <person name="Grigoriev I.V."/>
            <person name="Miller A.N."/>
            <person name="O'Donnell K."/>
            <person name="Stajich J.E."/>
            <person name="Bonito G."/>
        </authorList>
    </citation>
    <scope>NUCLEOTIDE SEQUENCE</scope>
    <source>
        <strain evidence="2">CK1249</strain>
    </source>
</reference>
<dbReference type="AlphaFoldDB" id="A0A9P6IZK3"/>
<feature type="compositionally biased region" description="Low complexity" evidence="1">
    <location>
        <begin position="266"/>
        <end position="289"/>
    </location>
</feature>
<feature type="region of interest" description="Disordered" evidence="1">
    <location>
        <begin position="86"/>
        <end position="137"/>
    </location>
</feature>
<proteinExistence type="predicted"/>
<sequence>MEAAQHSTHVPSFPSKLRWRPYANGSSLKSKKTKKEEQQKQQRPSPSAAQDVNAKAVAHRIRAKTPHRSPVEVQLQWEEAETIESMSHGGHPHNQHPPRHPQSHSNHKESSSRNTTPLSSPPQPRLSPPGVPLVDSETDMGQYKATLPALTGDEFLPLSSIASTKTCQLALNALLENHRESQRLAAQPALALTSVPTPLSMTSPPIYLADMTLNPSALAMNTAYSRTSSTQRRKLSTTALLGMVSTHELLESCQYSDTDISNGYSTPASTVTSPATTHQSLSSQSSPTSKMVDFQGAQSGNSPMALTAAAFEMLVAQTPALLAEGDISKQMLLHDYHQQRQDPVLDSSPTLSDASTTSNPFIEFLQDLRTPFTYFSSHSDPLISGTHSSPWPSLFPSSSDSTPIAEASPQCVEKTTQTEALDEDSLAVVGRGVLKDAAATPSKFLVQEEQDPEWLAFLDEASPLFSAESGVGDPSMMDFAVPTELHESQSSKIDTKQDDIRQWSRAEGAFKPQTTDLRGHFGFAAVGGGGGAFRSMGSLGAGGMVRSLRGNYQQRSGYHTKAASSRIKELASIKPLESGPEAVNVTKKLGQEDSLKKMSGGERKSLKREVRSSPSPAIASSSVVTKDKANMGEADNFKGLVAMFHGLWRASTGERD</sequence>